<dbReference type="InterPro" id="IPR011429">
    <property type="entry name" value="Cyt_c_Planctomycete-type"/>
</dbReference>
<dbReference type="InterPro" id="IPR022655">
    <property type="entry name" value="DUF1553"/>
</dbReference>
<dbReference type="Proteomes" id="UP000319576">
    <property type="component" value="Chromosome"/>
</dbReference>
<proteinExistence type="predicted"/>
<organism evidence="4 5">
    <name type="scientific">Urbifossiella limnaea</name>
    <dbReference type="NCBI Taxonomy" id="2528023"/>
    <lineage>
        <taxon>Bacteria</taxon>
        <taxon>Pseudomonadati</taxon>
        <taxon>Planctomycetota</taxon>
        <taxon>Planctomycetia</taxon>
        <taxon>Gemmatales</taxon>
        <taxon>Gemmataceae</taxon>
        <taxon>Urbifossiella</taxon>
    </lineage>
</organism>
<dbReference type="EMBL" id="CP036273">
    <property type="protein sequence ID" value="QDU19221.1"/>
    <property type="molecule type" value="Genomic_DNA"/>
</dbReference>
<evidence type="ECO:0000259" key="1">
    <source>
        <dbReference type="Pfam" id="PF07583"/>
    </source>
</evidence>
<evidence type="ECO:0000259" key="3">
    <source>
        <dbReference type="Pfam" id="PF07635"/>
    </source>
</evidence>
<dbReference type="PANTHER" id="PTHR35889">
    <property type="entry name" value="CYCLOINULO-OLIGOSACCHARIDE FRUCTANOTRANSFERASE-RELATED"/>
    <property type="match status" value="1"/>
</dbReference>
<feature type="domain" description="DUF1553" evidence="2">
    <location>
        <begin position="506"/>
        <end position="743"/>
    </location>
</feature>
<dbReference type="InterPro" id="IPR036909">
    <property type="entry name" value="Cyt_c-like_dom_sf"/>
</dbReference>
<keyword evidence="5" id="KW-1185">Reference proteome</keyword>
<dbReference type="GO" id="GO:0009055">
    <property type="term" value="F:electron transfer activity"/>
    <property type="evidence" value="ECO:0007669"/>
    <property type="project" value="InterPro"/>
</dbReference>
<dbReference type="Pfam" id="PF07587">
    <property type="entry name" value="PSD1"/>
    <property type="match status" value="1"/>
</dbReference>
<dbReference type="GO" id="GO:0020037">
    <property type="term" value="F:heme binding"/>
    <property type="evidence" value="ECO:0007669"/>
    <property type="project" value="InterPro"/>
</dbReference>
<evidence type="ECO:0000313" key="5">
    <source>
        <dbReference type="Proteomes" id="UP000319576"/>
    </source>
</evidence>
<dbReference type="Pfam" id="PF07583">
    <property type="entry name" value="PSCyt2"/>
    <property type="match status" value="1"/>
</dbReference>
<dbReference type="OrthoDB" id="127107at2"/>
<dbReference type="RefSeq" id="WP_145235060.1">
    <property type="nucleotide sequence ID" value="NZ_CP036273.1"/>
</dbReference>
<dbReference type="KEGG" id="uli:ETAA1_11250"/>
<dbReference type="PANTHER" id="PTHR35889:SF3">
    <property type="entry name" value="F-BOX DOMAIN-CONTAINING PROTEIN"/>
    <property type="match status" value="1"/>
</dbReference>
<dbReference type="Pfam" id="PF07635">
    <property type="entry name" value="PSCyt1"/>
    <property type="match status" value="1"/>
</dbReference>
<sequence length="770" mass="84213">MRGPIALAVLLFAAVRADGQDATAVTFFEKQVRPLLAEHCHSCHSAKANKARGGLTLDSRDALLKGGESGPAVVPGQPEKSLLVTAVHGTRAELQMPPKGRLRPAQVAVFEKWVKDGAVYPGGTVAAAPPSPQSAEARQFWSFLPLRRHPAPAVKDVAWTRRPIDSFLLAAMEARGLAPSAAADRRTLIRRASFDLTGLPPTPEEVAAFETDTAPDAYDRLIERLLASPHYGERWARYWLDLARYADVPESWVTGRGQAWPYRDWVVRALNADLPYDRFVQLQLAADLAPGATPADLAALGFLGMSPDYWKELQLDVEVIKSIVADEWEERIDAVSSTFLGLTVACARCHDHKFDPISTREYYALAGVIAGTRQVTLPLLPPAEGAAVRRAEAGVQALDEMGKAIKAKRPAPADLKAQLDVLASEAKRLEETPGYKVVPVRGVADGHISVVSRGPNATRLEFEDGVGRDIAMHTRGNPSRPGAVEPRRFLSVLSAGEPKRFSQGSGRLELARAITTDGAPLAARVVVNRVWKLHFGRGLVETPSDFGRQGERPSHPELLDDLAARFVAAGWSLKWLHREIVLSAAYRQGGATDAAKMTIDPDNRLLWRMSRRRLDVEAWRDAMLTVNGTLRRDLGGAPLELTDASNRRRTLYGLVRRRDLTDLLRLHDFPDPLTHTAARIPTTTALQQLYALNGPLLRQEAAALARRLAADEPAGGAARVRRAYSLLFHRAPTEREAALALGFLGSTPDADAWARYAHVLLGSNEFLFVD</sequence>
<feature type="domain" description="DUF1549" evidence="1">
    <location>
        <begin position="163"/>
        <end position="373"/>
    </location>
</feature>
<dbReference type="SUPFAM" id="SSF46626">
    <property type="entry name" value="Cytochrome c"/>
    <property type="match status" value="1"/>
</dbReference>
<feature type="domain" description="Cytochrome C Planctomycete-type" evidence="3">
    <location>
        <begin position="40"/>
        <end position="100"/>
    </location>
</feature>
<name>A0A517XNY3_9BACT</name>
<gene>
    <name evidence="4" type="ORF">ETAA1_11250</name>
</gene>
<protein>
    <submittedName>
        <fullName evidence="4">Planctomycete cytochrome C</fullName>
    </submittedName>
</protein>
<dbReference type="AlphaFoldDB" id="A0A517XNY3"/>
<evidence type="ECO:0000313" key="4">
    <source>
        <dbReference type="EMBL" id="QDU19221.1"/>
    </source>
</evidence>
<reference evidence="4 5" key="1">
    <citation type="submission" date="2019-02" db="EMBL/GenBank/DDBJ databases">
        <title>Deep-cultivation of Planctomycetes and their phenomic and genomic characterization uncovers novel biology.</title>
        <authorList>
            <person name="Wiegand S."/>
            <person name="Jogler M."/>
            <person name="Boedeker C."/>
            <person name="Pinto D."/>
            <person name="Vollmers J."/>
            <person name="Rivas-Marin E."/>
            <person name="Kohn T."/>
            <person name="Peeters S.H."/>
            <person name="Heuer A."/>
            <person name="Rast P."/>
            <person name="Oberbeckmann S."/>
            <person name="Bunk B."/>
            <person name="Jeske O."/>
            <person name="Meyerdierks A."/>
            <person name="Storesund J.E."/>
            <person name="Kallscheuer N."/>
            <person name="Luecker S."/>
            <person name="Lage O.M."/>
            <person name="Pohl T."/>
            <person name="Merkel B.J."/>
            <person name="Hornburger P."/>
            <person name="Mueller R.-W."/>
            <person name="Bruemmer F."/>
            <person name="Labrenz M."/>
            <person name="Spormann A.M."/>
            <person name="Op den Camp H."/>
            <person name="Overmann J."/>
            <person name="Amann R."/>
            <person name="Jetten M.S.M."/>
            <person name="Mascher T."/>
            <person name="Medema M.H."/>
            <person name="Devos D.P."/>
            <person name="Kaster A.-K."/>
            <person name="Ovreas L."/>
            <person name="Rohde M."/>
            <person name="Galperin M.Y."/>
            <person name="Jogler C."/>
        </authorList>
    </citation>
    <scope>NUCLEOTIDE SEQUENCE [LARGE SCALE GENOMIC DNA]</scope>
    <source>
        <strain evidence="4 5">ETA_A1</strain>
    </source>
</reference>
<accession>A0A517XNY3</accession>
<evidence type="ECO:0000259" key="2">
    <source>
        <dbReference type="Pfam" id="PF07587"/>
    </source>
</evidence>
<dbReference type="InterPro" id="IPR011444">
    <property type="entry name" value="DUF1549"/>
</dbReference>